<dbReference type="Proteomes" id="UP000640614">
    <property type="component" value="Unassembled WGS sequence"/>
</dbReference>
<organism evidence="1 2">
    <name type="scientific">Flavobacterium hungaricum</name>
    <dbReference type="NCBI Taxonomy" id="2082725"/>
    <lineage>
        <taxon>Bacteria</taxon>
        <taxon>Pseudomonadati</taxon>
        <taxon>Bacteroidota</taxon>
        <taxon>Flavobacteriia</taxon>
        <taxon>Flavobacteriales</taxon>
        <taxon>Flavobacteriaceae</taxon>
        <taxon>Flavobacterium</taxon>
    </lineage>
</organism>
<name>A0ABR9TRJ5_9FLAO</name>
<evidence type="ECO:0000313" key="1">
    <source>
        <dbReference type="EMBL" id="MBE8727951.1"/>
    </source>
</evidence>
<dbReference type="Gene3D" id="1.10.3790.10">
    <property type="entry name" value="NinB"/>
    <property type="match status" value="1"/>
</dbReference>
<proteinExistence type="predicted"/>
<dbReference type="InterPro" id="IPR036619">
    <property type="entry name" value="NinB_sf"/>
</dbReference>
<dbReference type="EMBL" id="PRDM01000006">
    <property type="protein sequence ID" value="MBE8727951.1"/>
    <property type="molecule type" value="Genomic_DNA"/>
</dbReference>
<keyword evidence="2" id="KW-1185">Reference proteome</keyword>
<gene>
    <name evidence="1" type="ORF">C4F50_23795</name>
</gene>
<dbReference type="RefSeq" id="WP_194141073.1">
    <property type="nucleotide sequence ID" value="NZ_PRDM01000006.1"/>
</dbReference>
<evidence type="ECO:0008006" key="3">
    <source>
        <dbReference type="Google" id="ProtNLM"/>
    </source>
</evidence>
<sequence length="161" mass="18945">MPTPRKIAVTTEVENGKFVGNRNLIIDAIGVYEGKKVTVTIERHYNKRSNKQNRYYWGVIVEHWKNILREEWGDIYLESDVHEFLKSNLSFEEVIDDSTGEVAINPITHETIRKPKSTTKNTTFGQEEYHEACRQLAWEMFQYQIPLPNEDLEQPIDVEFK</sequence>
<comment type="caution">
    <text evidence="1">The sequence shown here is derived from an EMBL/GenBank/DDBJ whole genome shotgun (WGS) entry which is preliminary data.</text>
</comment>
<evidence type="ECO:0000313" key="2">
    <source>
        <dbReference type="Proteomes" id="UP000640614"/>
    </source>
</evidence>
<accession>A0ABR9TRJ5</accession>
<protein>
    <recommendedName>
        <fullName evidence="3">Recombinase</fullName>
    </recommendedName>
</protein>
<reference evidence="1 2" key="1">
    <citation type="submission" date="2018-07" db="EMBL/GenBank/DDBJ databases">
        <title>Genome assembly of strain KB82.</title>
        <authorList>
            <person name="Kukolya J."/>
            <person name="Horvath B."/>
            <person name="Nagy I."/>
            <person name="Toth A."/>
        </authorList>
    </citation>
    <scope>NUCLEOTIDE SEQUENCE [LARGE SCALE GENOMIC DNA]</scope>
    <source>
        <strain evidence="1 2">Kb82</strain>
    </source>
</reference>